<protein>
    <submittedName>
        <fullName evidence="1">Uncharacterized protein</fullName>
    </submittedName>
</protein>
<dbReference type="EMBL" id="CAJOBP010047849">
    <property type="protein sequence ID" value="CAF4798642.1"/>
    <property type="molecule type" value="Genomic_DNA"/>
</dbReference>
<dbReference type="Proteomes" id="UP000663873">
    <property type="component" value="Unassembled WGS sequence"/>
</dbReference>
<evidence type="ECO:0000313" key="2">
    <source>
        <dbReference type="Proteomes" id="UP000663873"/>
    </source>
</evidence>
<proteinExistence type="predicted"/>
<dbReference type="AlphaFoldDB" id="A0A821P8W5"/>
<feature type="non-terminal residue" evidence="1">
    <location>
        <position position="114"/>
    </location>
</feature>
<keyword evidence="2" id="KW-1185">Reference proteome</keyword>
<evidence type="ECO:0000313" key="1">
    <source>
        <dbReference type="EMBL" id="CAF4798642.1"/>
    </source>
</evidence>
<reference evidence="1" key="1">
    <citation type="submission" date="2021-02" db="EMBL/GenBank/DDBJ databases">
        <authorList>
            <person name="Nowell W R."/>
        </authorList>
    </citation>
    <scope>NUCLEOTIDE SEQUENCE</scope>
</reference>
<accession>A0A821P8W5</accession>
<name>A0A821P8W5_9BILA</name>
<organism evidence="1 2">
    <name type="scientific">Rotaria socialis</name>
    <dbReference type="NCBI Taxonomy" id="392032"/>
    <lineage>
        <taxon>Eukaryota</taxon>
        <taxon>Metazoa</taxon>
        <taxon>Spiralia</taxon>
        <taxon>Gnathifera</taxon>
        <taxon>Rotifera</taxon>
        <taxon>Eurotatoria</taxon>
        <taxon>Bdelloidea</taxon>
        <taxon>Philodinida</taxon>
        <taxon>Philodinidae</taxon>
        <taxon>Rotaria</taxon>
    </lineage>
</organism>
<comment type="caution">
    <text evidence="1">The sequence shown here is derived from an EMBL/GenBank/DDBJ whole genome shotgun (WGS) entry which is preliminary data.</text>
</comment>
<sequence length="114" mass="13492">MITFFDDLADLSLNEIFSYLSCVDALQAFSELNIRLTTLLLERGFYRNVNLSSSRYYQFQTLLPLLRLNEIHSLVIDCYASPLQLSKWPHLPHLKTLRVKCLPDYYDLYHFILQ</sequence>
<gene>
    <name evidence="1" type="ORF">UJA718_LOCUS41180</name>
</gene>